<feature type="region of interest" description="Disordered" evidence="1">
    <location>
        <begin position="17"/>
        <end position="61"/>
    </location>
</feature>
<dbReference type="EMBL" id="UPSH01000001">
    <property type="protein sequence ID" value="VBB18231.1"/>
    <property type="molecule type" value="Genomic_DNA"/>
</dbReference>
<keyword evidence="3" id="KW-1185">Reference proteome</keyword>
<proteinExistence type="predicted"/>
<feature type="compositionally biased region" description="Basic and acidic residues" evidence="1">
    <location>
        <begin position="43"/>
        <end position="61"/>
    </location>
</feature>
<feature type="compositionally biased region" description="Low complexity" evidence="1">
    <location>
        <begin position="394"/>
        <end position="410"/>
    </location>
</feature>
<comment type="caution">
    <text evidence="2">The sequence shown here is derived from an EMBL/GenBank/DDBJ whole genome shotgun (WGS) entry which is preliminary data.</text>
</comment>
<feature type="region of interest" description="Disordered" evidence="1">
    <location>
        <begin position="316"/>
        <end position="345"/>
    </location>
</feature>
<feature type="region of interest" description="Disordered" evidence="1">
    <location>
        <begin position="236"/>
        <end position="265"/>
    </location>
</feature>
<protein>
    <submittedName>
        <fullName evidence="2">Uncharacterized protein</fullName>
    </submittedName>
</protein>
<accession>A0A5K0U9I4</accession>
<evidence type="ECO:0000313" key="2">
    <source>
        <dbReference type="EMBL" id="VBB18231.1"/>
    </source>
</evidence>
<feature type="compositionally biased region" description="Basic and acidic residues" evidence="1">
    <location>
        <begin position="316"/>
        <end position="340"/>
    </location>
</feature>
<feature type="compositionally biased region" description="Polar residues" evidence="1">
    <location>
        <begin position="29"/>
        <end position="38"/>
    </location>
</feature>
<evidence type="ECO:0000256" key="1">
    <source>
        <dbReference type="SAM" id="MobiDB-lite"/>
    </source>
</evidence>
<feature type="compositionally biased region" description="Basic and acidic residues" evidence="1">
    <location>
        <begin position="451"/>
        <end position="466"/>
    </location>
</feature>
<dbReference type="Proteomes" id="UP000594342">
    <property type="component" value="Unassembled WGS sequence"/>
</dbReference>
<organism evidence="2 3">
    <name type="scientific">Yasminevirus sp. GU-2018</name>
    <dbReference type="NCBI Taxonomy" id="2420051"/>
    <lineage>
        <taxon>Viruses</taxon>
        <taxon>Varidnaviria</taxon>
        <taxon>Bamfordvirae</taxon>
        <taxon>Nucleocytoviricota</taxon>
        <taxon>Megaviricetes</taxon>
        <taxon>Imitervirales</taxon>
        <taxon>Mimiviridae</taxon>
        <taxon>Klosneuvirinae</taxon>
        <taxon>Yasminevirus</taxon>
        <taxon>Yasminevirus saudimassiliense</taxon>
    </lineage>
</organism>
<sequence length="479" mass="52183">MNQNAFAALSDDVRAQDSLDVKAGAKTPVKTSAKNSPKTPSPKKAEFKDDQSDARSDVQSEVHEEYDYTLTAEDQAVLAKADGYLAKWFAKDEYGESLADAHGGRWLERTSLRTSAWALLAAVDHTKRQLANGDRSQVPILVAVARTGQIELARAVLRADECLAFLDRPQRMFVREEDFNSRVHVGNGELHTPLKECSLWTLCKYNRGQICAGINACYERRLRDLPILPEVQAKPVKAKPSQAGAGARREREVPTSRAPEGATWNDRASSDFSVSIAEIAEPYNRALWGSVDLSHAFREAGIRRRAQYAEIRAQRQAEYEKKREERKIARETAPPKDIRPKVVPKPAVKPVVKPVASTSASASSSSGAPSTPSAPVVSAWKVPLVKPSQPVEPVADSAEASKSAEAPVSADSSEGKDKKGANRRARVRQEKASADDEGFTVVGKGRKTASKSKEGGRKGGRKDGRRPAGPLSQQSQQSE</sequence>
<gene>
    <name evidence="2" type="ORF">YASMINEVIRUS_694</name>
</gene>
<evidence type="ECO:0000313" key="3">
    <source>
        <dbReference type="Proteomes" id="UP000594342"/>
    </source>
</evidence>
<feature type="region of interest" description="Disordered" evidence="1">
    <location>
        <begin position="388"/>
        <end position="479"/>
    </location>
</feature>
<reference evidence="2 3" key="1">
    <citation type="submission" date="2018-10" db="EMBL/GenBank/DDBJ databases">
        <authorList>
            <consortium name="IHU Genomes"/>
        </authorList>
    </citation>
    <scope>NUCLEOTIDE SEQUENCE [LARGE SCALE GENOMIC DNA]</scope>
    <source>
        <strain evidence="2 3">A1</strain>
    </source>
</reference>
<name>A0A5K0U9I4_9VIRU</name>